<dbReference type="RefSeq" id="WP_078336183.1">
    <property type="nucleotide sequence ID" value="NZ_MAFQ01000016.1"/>
</dbReference>
<evidence type="ECO:0000313" key="3">
    <source>
        <dbReference type="Proteomes" id="UP000295627"/>
    </source>
</evidence>
<dbReference type="Gene3D" id="3.10.450.50">
    <property type="match status" value="1"/>
</dbReference>
<sequence>MATFAPHRGTVEAFVDCIHGGADKDTLTGLLAEDVVLYSPFGDEPVVGRETAVQTIKTVNKLSSDDTYLEVLSGDTHHAAHFRLQVGDAAVNGIFFVLLDKDGKIAEVSIFYRTLPAGVALQRNLADAIGMQPWELRTSRE</sequence>
<dbReference type="AlphaFoldDB" id="A0A4R5P3Q1"/>
<evidence type="ECO:0000259" key="1">
    <source>
        <dbReference type="Pfam" id="PF12680"/>
    </source>
</evidence>
<feature type="domain" description="SnoaL-like" evidence="1">
    <location>
        <begin position="11"/>
        <end position="108"/>
    </location>
</feature>
<name>A0A4R5P3Q1_9MYCO</name>
<dbReference type="Pfam" id="PF12680">
    <property type="entry name" value="SnoaL_2"/>
    <property type="match status" value="1"/>
</dbReference>
<dbReference type="Proteomes" id="UP000295627">
    <property type="component" value="Unassembled WGS sequence"/>
</dbReference>
<gene>
    <name evidence="2" type="ORF">EJ571_26530</name>
</gene>
<protein>
    <recommendedName>
        <fullName evidence="1">SnoaL-like domain-containing protein</fullName>
    </recommendedName>
</protein>
<organism evidence="2 3">
    <name type="scientific">Mycobacteroides franklinii</name>
    <dbReference type="NCBI Taxonomy" id="948102"/>
    <lineage>
        <taxon>Bacteria</taxon>
        <taxon>Bacillati</taxon>
        <taxon>Actinomycetota</taxon>
        <taxon>Actinomycetes</taxon>
        <taxon>Mycobacteriales</taxon>
        <taxon>Mycobacteriaceae</taxon>
        <taxon>Mycobacteroides</taxon>
    </lineage>
</organism>
<dbReference type="SUPFAM" id="SSF54427">
    <property type="entry name" value="NTF2-like"/>
    <property type="match status" value="1"/>
</dbReference>
<dbReference type="InterPro" id="IPR032710">
    <property type="entry name" value="NTF2-like_dom_sf"/>
</dbReference>
<reference evidence="2 3" key="1">
    <citation type="journal article" date="2019" name="Sci. Rep.">
        <title>Extended insight into the Mycobacterium chelonae-abscessus complex through whole genome sequencing of Mycobacterium salmoniphilum outbreak and Mycobacterium salmoniphilum-like strains.</title>
        <authorList>
            <person name="Behra P.R.K."/>
            <person name="Das S."/>
            <person name="Pettersson B.M.F."/>
            <person name="Shirreff L."/>
            <person name="DuCote T."/>
            <person name="Jacobsson K.G."/>
            <person name="Ennis D.G."/>
            <person name="Kirsebom L.A."/>
        </authorList>
    </citation>
    <scope>NUCLEOTIDE SEQUENCE [LARGE SCALE GENOMIC DNA]</scope>
    <source>
        <strain evidence="2 3">DSM 45524</strain>
    </source>
</reference>
<dbReference type="EMBL" id="RXLR01000033">
    <property type="protein sequence ID" value="TDH17549.1"/>
    <property type="molecule type" value="Genomic_DNA"/>
</dbReference>
<accession>A0A4R5P3Q1</accession>
<dbReference type="InterPro" id="IPR037401">
    <property type="entry name" value="SnoaL-like"/>
</dbReference>
<comment type="caution">
    <text evidence="2">The sequence shown here is derived from an EMBL/GenBank/DDBJ whole genome shotgun (WGS) entry which is preliminary data.</text>
</comment>
<evidence type="ECO:0000313" key="2">
    <source>
        <dbReference type="EMBL" id="TDH17549.1"/>
    </source>
</evidence>
<proteinExistence type="predicted"/>